<feature type="compositionally biased region" description="Polar residues" evidence="2">
    <location>
        <begin position="405"/>
        <end position="427"/>
    </location>
</feature>
<gene>
    <name evidence="4" type="ORF">CA12_23240</name>
</gene>
<dbReference type="AlphaFoldDB" id="A0A517PA32"/>
<dbReference type="Proteomes" id="UP000318741">
    <property type="component" value="Chromosome"/>
</dbReference>
<name>A0A517PA32_9PLAN</name>
<evidence type="ECO:0000256" key="3">
    <source>
        <dbReference type="SAM" id="Phobius"/>
    </source>
</evidence>
<dbReference type="OrthoDB" id="265967at2"/>
<feature type="transmembrane region" description="Helical" evidence="3">
    <location>
        <begin position="67"/>
        <end position="88"/>
    </location>
</feature>
<protein>
    <submittedName>
        <fullName evidence="4">Uncharacterized protein</fullName>
    </submittedName>
</protein>
<keyword evidence="3" id="KW-0812">Transmembrane</keyword>
<feature type="region of interest" description="Disordered" evidence="2">
    <location>
        <begin position="403"/>
        <end position="480"/>
    </location>
</feature>
<feature type="coiled-coil region" evidence="1">
    <location>
        <begin position="180"/>
        <end position="250"/>
    </location>
</feature>
<feature type="compositionally biased region" description="Basic and acidic residues" evidence="2">
    <location>
        <begin position="469"/>
        <end position="480"/>
    </location>
</feature>
<evidence type="ECO:0000256" key="2">
    <source>
        <dbReference type="SAM" id="MobiDB-lite"/>
    </source>
</evidence>
<evidence type="ECO:0000256" key="1">
    <source>
        <dbReference type="SAM" id="Coils"/>
    </source>
</evidence>
<keyword evidence="1" id="KW-0175">Coiled coil</keyword>
<feature type="transmembrane region" description="Helical" evidence="3">
    <location>
        <begin position="150"/>
        <end position="168"/>
    </location>
</feature>
<evidence type="ECO:0000313" key="4">
    <source>
        <dbReference type="EMBL" id="QDT16224.1"/>
    </source>
</evidence>
<dbReference type="EMBL" id="CP036265">
    <property type="protein sequence ID" value="QDT16224.1"/>
    <property type="molecule type" value="Genomic_DNA"/>
</dbReference>
<dbReference type="KEGG" id="acaf:CA12_23240"/>
<keyword evidence="3" id="KW-1133">Transmembrane helix</keyword>
<sequence>MTDRTPPSAPVGAVTNDAIAGPLARVRTRQRLARAGRWAAWGLVPSAVVGAMLGVLNVTGAATVPPWAALAALAAGPVIGALAGLLWASGLNRAAAAVDAHYGLKDRATTALAWSKTDSPWASLQRSDAAERLRTVEPAAVVPFRPGRRLAVGSLAVAAVVGLALFPAPRQASAEVAGPNEDLLAIAADVEAQIDELEEETAEQSTPELEELIEELREHLEQMRESTTDAREALAELSRMEESIRQRTDESSAAVTANLQALAAAMEAAEALRPAAEALKQENFEQAAQLLEEAAPADAPRRERKAAAERMRKAAEAMSAAGLSQMSDATQQMADGMNEGNASKASNGAKSLSKQMKQAAAKQKMNDALCRQLDRLSECKSQCAACMSNSACKSCGSSLCKGGQCKSSKNSTARGQGNRSNSPSNNFGMKDAGNVNDPASLLDGARQQEEITGTAGDGPSDYETSNSPEGRETARRGYAERYAEYQKRSEEVLENEEIPLGHRQLIRDYFESIRPTAADRAAMDAAE</sequence>
<keyword evidence="5" id="KW-1185">Reference proteome</keyword>
<proteinExistence type="predicted"/>
<reference evidence="4 5" key="1">
    <citation type="submission" date="2019-02" db="EMBL/GenBank/DDBJ databases">
        <title>Deep-cultivation of Planctomycetes and their phenomic and genomic characterization uncovers novel biology.</title>
        <authorList>
            <person name="Wiegand S."/>
            <person name="Jogler M."/>
            <person name="Boedeker C."/>
            <person name="Pinto D."/>
            <person name="Vollmers J."/>
            <person name="Rivas-Marin E."/>
            <person name="Kohn T."/>
            <person name="Peeters S.H."/>
            <person name="Heuer A."/>
            <person name="Rast P."/>
            <person name="Oberbeckmann S."/>
            <person name="Bunk B."/>
            <person name="Jeske O."/>
            <person name="Meyerdierks A."/>
            <person name="Storesund J.E."/>
            <person name="Kallscheuer N."/>
            <person name="Luecker S."/>
            <person name="Lage O.M."/>
            <person name="Pohl T."/>
            <person name="Merkel B.J."/>
            <person name="Hornburger P."/>
            <person name="Mueller R.-W."/>
            <person name="Bruemmer F."/>
            <person name="Labrenz M."/>
            <person name="Spormann A.M."/>
            <person name="Op den Camp H."/>
            <person name="Overmann J."/>
            <person name="Amann R."/>
            <person name="Jetten M.S.M."/>
            <person name="Mascher T."/>
            <person name="Medema M.H."/>
            <person name="Devos D.P."/>
            <person name="Kaster A.-K."/>
            <person name="Ovreas L."/>
            <person name="Rohde M."/>
            <person name="Galperin M.Y."/>
            <person name="Jogler C."/>
        </authorList>
    </citation>
    <scope>NUCLEOTIDE SEQUENCE [LARGE SCALE GENOMIC DNA]</scope>
    <source>
        <strain evidence="4 5">CA12</strain>
    </source>
</reference>
<feature type="transmembrane region" description="Helical" evidence="3">
    <location>
        <begin position="38"/>
        <end position="61"/>
    </location>
</feature>
<dbReference type="RefSeq" id="WP_145359082.1">
    <property type="nucleotide sequence ID" value="NZ_CP036265.1"/>
</dbReference>
<organism evidence="4 5">
    <name type="scientific">Alienimonas californiensis</name>
    <dbReference type="NCBI Taxonomy" id="2527989"/>
    <lineage>
        <taxon>Bacteria</taxon>
        <taxon>Pseudomonadati</taxon>
        <taxon>Planctomycetota</taxon>
        <taxon>Planctomycetia</taxon>
        <taxon>Planctomycetales</taxon>
        <taxon>Planctomycetaceae</taxon>
        <taxon>Alienimonas</taxon>
    </lineage>
</organism>
<keyword evidence="3" id="KW-0472">Membrane</keyword>
<accession>A0A517PA32</accession>
<evidence type="ECO:0000313" key="5">
    <source>
        <dbReference type="Proteomes" id="UP000318741"/>
    </source>
</evidence>